<reference evidence="1 2" key="1">
    <citation type="submission" date="2023-01" db="EMBL/GenBank/DDBJ databases">
        <authorList>
            <person name="Whitehead M."/>
        </authorList>
    </citation>
    <scope>NUCLEOTIDE SEQUENCE [LARGE SCALE GENOMIC DNA]</scope>
</reference>
<evidence type="ECO:0000313" key="1">
    <source>
        <dbReference type="EMBL" id="CAI6363256.1"/>
    </source>
</evidence>
<name>A0AAV0X5E4_9HEMI</name>
<dbReference type="EMBL" id="CARXXK010000003">
    <property type="protein sequence ID" value="CAI6363256.1"/>
    <property type="molecule type" value="Genomic_DNA"/>
</dbReference>
<comment type="caution">
    <text evidence="1">The sequence shown here is derived from an EMBL/GenBank/DDBJ whole genome shotgun (WGS) entry which is preliminary data.</text>
</comment>
<sequence length="129" mass="15405">MADLNEIDDGQSSITDGTCKTYRLPWSKYDNIFKIIDLKEDFETYQKFNVRCKYCASSKLLTADTRTSSNLLKHLEMQHKNIWTSQNEKFVQTKLKRKTHDCINENFHSNHKLEINEKKNQSYDNIRFF</sequence>
<evidence type="ECO:0008006" key="3">
    <source>
        <dbReference type="Google" id="ProtNLM"/>
    </source>
</evidence>
<evidence type="ECO:0000313" key="2">
    <source>
        <dbReference type="Proteomes" id="UP001160148"/>
    </source>
</evidence>
<dbReference type="AlphaFoldDB" id="A0AAV0X5E4"/>
<keyword evidence="2" id="KW-1185">Reference proteome</keyword>
<dbReference type="Proteomes" id="UP001160148">
    <property type="component" value="Unassembled WGS sequence"/>
</dbReference>
<protein>
    <recommendedName>
        <fullName evidence="3">BED-type domain-containing protein</fullName>
    </recommendedName>
</protein>
<gene>
    <name evidence="1" type="ORF">MEUPH1_LOCUS18229</name>
</gene>
<proteinExistence type="predicted"/>
<accession>A0AAV0X5E4</accession>
<organism evidence="1 2">
    <name type="scientific">Macrosiphum euphorbiae</name>
    <name type="common">potato aphid</name>
    <dbReference type="NCBI Taxonomy" id="13131"/>
    <lineage>
        <taxon>Eukaryota</taxon>
        <taxon>Metazoa</taxon>
        <taxon>Ecdysozoa</taxon>
        <taxon>Arthropoda</taxon>
        <taxon>Hexapoda</taxon>
        <taxon>Insecta</taxon>
        <taxon>Pterygota</taxon>
        <taxon>Neoptera</taxon>
        <taxon>Paraneoptera</taxon>
        <taxon>Hemiptera</taxon>
        <taxon>Sternorrhyncha</taxon>
        <taxon>Aphidomorpha</taxon>
        <taxon>Aphidoidea</taxon>
        <taxon>Aphididae</taxon>
        <taxon>Macrosiphini</taxon>
        <taxon>Macrosiphum</taxon>
    </lineage>
</organism>